<name>A0ABC8KRZ1_ERUVS</name>
<evidence type="ECO:0000259" key="8">
    <source>
        <dbReference type="PROSITE" id="PS51293"/>
    </source>
</evidence>
<sequence length="360" mass="40695">MIVGEKARGGSSWSRDDDIAFESALAIYTDETDNRWEKIAGVVPGKTVEQVIEHYEREKARGGSSWSRDDDIAFESALAIYTDETDNRWEKIAGVVPGKTVEQVIEHYESLLHDVMKIESGDIPLPDYDIPEDTNVRRKNIGARSNSRKCENKQEDEPTSKPKRRKAIPWTPLEHNQFLLGLKKYGKGDWRSISRHVVLTRTPTQVASHAQKYYERLKSKNISRQRQSIHDFNISAMEAPFTWPDAQATSQPSLDHPTIWNTQATSQSIDHHVFGKPTICNMQAASQPPMNVHVYGTPTIGQSMVGPKTDMNLLARSVGRWAKPMPYGVQHHSVPYSSIPYAPFNRGPVPYTMTNIPTSR</sequence>
<dbReference type="CDD" id="cd00167">
    <property type="entry name" value="SANT"/>
    <property type="match status" value="3"/>
</dbReference>
<protein>
    <submittedName>
        <fullName evidence="10">Uncharacterized protein</fullName>
    </submittedName>
</protein>
<keyword evidence="3" id="KW-0238">DNA-binding</keyword>
<dbReference type="InterPro" id="IPR006447">
    <property type="entry name" value="Myb_dom_plants"/>
</dbReference>
<feature type="domain" description="Myb-like" evidence="7">
    <location>
        <begin position="58"/>
        <end position="112"/>
    </location>
</feature>
<evidence type="ECO:0000256" key="3">
    <source>
        <dbReference type="ARBA" id="ARBA00023125"/>
    </source>
</evidence>
<dbReference type="Proteomes" id="UP001642260">
    <property type="component" value="Unassembled WGS sequence"/>
</dbReference>
<organism evidence="10 11">
    <name type="scientific">Eruca vesicaria subsp. sativa</name>
    <name type="common">Garden rocket</name>
    <name type="synonym">Eruca sativa</name>
    <dbReference type="NCBI Taxonomy" id="29727"/>
    <lineage>
        <taxon>Eukaryota</taxon>
        <taxon>Viridiplantae</taxon>
        <taxon>Streptophyta</taxon>
        <taxon>Embryophyta</taxon>
        <taxon>Tracheophyta</taxon>
        <taxon>Spermatophyta</taxon>
        <taxon>Magnoliopsida</taxon>
        <taxon>eudicotyledons</taxon>
        <taxon>Gunneridae</taxon>
        <taxon>Pentapetalae</taxon>
        <taxon>rosids</taxon>
        <taxon>malvids</taxon>
        <taxon>Brassicales</taxon>
        <taxon>Brassicaceae</taxon>
        <taxon>Brassiceae</taxon>
        <taxon>Eruca</taxon>
    </lineage>
</organism>
<dbReference type="SUPFAM" id="SSF46689">
    <property type="entry name" value="Homeodomain-like"/>
    <property type="match status" value="3"/>
</dbReference>
<dbReference type="GO" id="GO:0010468">
    <property type="term" value="P:regulation of gene expression"/>
    <property type="evidence" value="ECO:0007669"/>
    <property type="project" value="UniProtKB-ARBA"/>
</dbReference>
<dbReference type="FunFam" id="1.10.10.60:FF:000009">
    <property type="entry name" value="transcription factor MYB1R1"/>
    <property type="match status" value="1"/>
</dbReference>
<evidence type="ECO:0000259" key="9">
    <source>
        <dbReference type="PROSITE" id="PS51294"/>
    </source>
</evidence>
<dbReference type="PROSITE" id="PS51294">
    <property type="entry name" value="HTH_MYB"/>
    <property type="match status" value="1"/>
</dbReference>
<dbReference type="PROSITE" id="PS50090">
    <property type="entry name" value="MYB_LIKE"/>
    <property type="match status" value="2"/>
</dbReference>
<feature type="domain" description="Myb-like" evidence="7">
    <location>
        <begin position="162"/>
        <end position="214"/>
    </location>
</feature>
<comment type="caution">
    <text evidence="10">The sequence shown here is derived from an EMBL/GenBank/DDBJ whole genome shotgun (WGS) entry which is preliminary data.</text>
</comment>
<evidence type="ECO:0000259" key="7">
    <source>
        <dbReference type="PROSITE" id="PS50090"/>
    </source>
</evidence>
<gene>
    <name evidence="10" type="ORF">ERUC_LOCUS27785</name>
</gene>
<dbReference type="PROSITE" id="PS51293">
    <property type="entry name" value="SANT"/>
    <property type="match status" value="2"/>
</dbReference>
<keyword evidence="2" id="KW-0805">Transcription regulation</keyword>
<keyword evidence="5" id="KW-0539">Nucleus</keyword>
<dbReference type="InterPro" id="IPR009057">
    <property type="entry name" value="Homeodomain-like_sf"/>
</dbReference>
<evidence type="ECO:0000256" key="4">
    <source>
        <dbReference type="ARBA" id="ARBA00023163"/>
    </source>
</evidence>
<reference evidence="10 11" key="1">
    <citation type="submission" date="2022-03" db="EMBL/GenBank/DDBJ databases">
        <authorList>
            <person name="Macdonald S."/>
            <person name="Ahmed S."/>
            <person name="Newling K."/>
        </authorList>
    </citation>
    <scope>NUCLEOTIDE SEQUENCE [LARGE SCALE GENOMIC DNA]</scope>
</reference>
<evidence type="ECO:0000256" key="2">
    <source>
        <dbReference type="ARBA" id="ARBA00023015"/>
    </source>
</evidence>
<proteinExistence type="predicted"/>
<evidence type="ECO:0000256" key="5">
    <source>
        <dbReference type="ARBA" id="ARBA00023242"/>
    </source>
</evidence>
<evidence type="ECO:0000256" key="6">
    <source>
        <dbReference type="SAM" id="MobiDB-lite"/>
    </source>
</evidence>
<keyword evidence="4" id="KW-0804">Transcription</keyword>
<feature type="domain" description="SANT" evidence="8">
    <location>
        <begin position="8"/>
        <end position="63"/>
    </location>
</feature>
<feature type="domain" description="HTH myb-type" evidence="9">
    <location>
        <begin position="161"/>
        <end position="218"/>
    </location>
</feature>
<comment type="subcellular location">
    <subcellularLocation>
        <location evidence="1">Nucleus</location>
    </subcellularLocation>
</comment>
<dbReference type="Gene3D" id="1.10.10.60">
    <property type="entry name" value="Homeodomain-like"/>
    <property type="match status" value="3"/>
</dbReference>
<dbReference type="FunFam" id="1.10.10.60:FF:000154">
    <property type="entry name" value="Transcription factor SRM1"/>
    <property type="match status" value="1"/>
</dbReference>
<dbReference type="Pfam" id="PF00249">
    <property type="entry name" value="Myb_DNA-binding"/>
    <property type="match status" value="3"/>
</dbReference>
<evidence type="ECO:0000313" key="10">
    <source>
        <dbReference type="EMBL" id="CAH8362029.1"/>
    </source>
</evidence>
<dbReference type="InterPro" id="IPR001005">
    <property type="entry name" value="SANT/Myb"/>
</dbReference>
<dbReference type="PANTHER" id="PTHR44042">
    <property type="entry name" value="DUPLICATED HOMEODOMAIN-LIKE SUPERFAMILY PROTEIN-RELATED"/>
    <property type="match status" value="1"/>
</dbReference>
<accession>A0ABC8KRZ1</accession>
<keyword evidence="11" id="KW-1185">Reference proteome</keyword>
<dbReference type="PANTHER" id="PTHR44042:SF67">
    <property type="entry name" value="MYB-LIKE PROTEIN I"/>
    <property type="match status" value="1"/>
</dbReference>
<dbReference type="NCBIfam" id="TIGR01557">
    <property type="entry name" value="myb_SHAQKYF"/>
    <property type="match status" value="1"/>
</dbReference>
<dbReference type="EMBL" id="CAKOAT010321822">
    <property type="protein sequence ID" value="CAH8362029.1"/>
    <property type="molecule type" value="Genomic_DNA"/>
</dbReference>
<feature type="domain" description="SANT" evidence="8">
    <location>
        <begin position="170"/>
        <end position="218"/>
    </location>
</feature>
<dbReference type="InterPro" id="IPR017884">
    <property type="entry name" value="SANT_dom"/>
</dbReference>
<feature type="compositionally biased region" description="Basic and acidic residues" evidence="6">
    <location>
        <begin position="148"/>
        <end position="160"/>
    </location>
</feature>
<dbReference type="GO" id="GO:0003677">
    <property type="term" value="F:DNA binding"/>
    <property type="evidence" value="ECO:0007669"/>
    <property type="project" value="UniProtKB-KW"/>
</dbReference>
<dbReference type="AlphaFoldDB" id="A0ABC8KRZ1"/>
<dbReference type="InterPro" id="IPR017930">
    <property type="entry name" value="Myb_dom"/>
</dbReference>
<feature type="region of interest" description="Disordered" evidence="6">
    <location>
        <begin position="129"/>
        <end position="166"/>
    </location>
</feature>
<dbReference type="SMART" id="SM00717">
    <property type="entry name" value="SANT"/>
    <property type="match status" value="3"/>
</dbReference>
<dbReference type="GO" id="GO:0005634">
    <property type="term" value="C:nucleus"/>
    <property type="evidence" value="ECO:0007669"/>
    <property type="project" value="UniProtKB-SubCell"/>
</dbReference>
<evidence type="ECO:0000256" key="1">
    <source>
        <dbReference type="ARBA" id="ARBA00004123"/>
    </source>
</evidence>
<evidence type="ECO:0000313" key="11">
    <source>
        <dbReference type="Proteomes" id="UP001642260"/>
    </source>
</evidence>